<sequence>MRTLIVLATAVVTGLVLWRFGANPLWATALAVPPAALALLASYLPRATDVVWQPPPDPPSAIASVQASTLATRLAQAADDEVRFRERIQPRLRKLGIDVDALPPPDELTEMLRRTE</sequence>
<comment type="caution">
    <text evidence="1">The sequence shown here is derived from an EMBL/GenBank/DDBJ whole genome shotgun (WGS) entry which is preliminary data.</text>
</comment>
<reference evidence="1 2" key="1">
    <citation type="submission" date="2019-07" db="EMBL/GenBank/DDBJ databases">
        <title>Lentzea xizangensis sp. nov., isolated from Qinghai-Tibetan Plateau Soils.</title>
        <authorList>
            <person name="Huang J."/>
        </authorList>
    </citation>
    <scope>NUCLEOTIDE SEQUENCE [LARGE SCALE GENOMIC DNA]</scope>
    <source>
        <strain evidence="1 2">FXJ1.1311</strain>
    </source>
</reference>
<accession>A0A563EN84</accession>
<protein>
    <submittedName>
        <fullName evidence="1">Uncharacterized protein</fullName>
    </submittedName>
</protein>
<dbReference type="RefSeq" id="WP_146355966.1">
    <property type="nucleotide sequence ID" value="NZ_VOBR01000019.1"/>
</dbReference>
<gene>
    <name evidence="1" type="ORF">FKR81_27505</name>
</gene>
<dbReference type="EMBL" id="VOBR01000019">
    <property type="protein sequence ID" value="TWP48671.1"/>
    <property type="molecule type" value="Genomic_DNA"/>
</dbReference>
<dbReference type="Proteomes" id="UP000316639">
    <property type="component" value="Unassembled WGS sequence"/>
</dbReference>
<name>A0A563EN84_9PSEU</name>
<keyword evidence="2" id="KW-1185">Reference proteome</keyword>
<evidence type="ECO:0000313" key="2">
    <source>
        <dbReference type="Proteomes" id="UP000316639"/>
    </source>
</evidence>
<proteinExistence type="predicted"/>
<dbReference type="AlphaFoldDB" id="A0A563EN84"/>
<organism evidence="1 2">
    <name type="scientific">Lentzea tibetensis</name>
    <dbReference type="NCBI Taxonomy" id="2591470"/>
    <lineage>
        <taxon>Bacteria</taxon>
        <taxon>Bacillati</taxon>
        <taxon>Actinomycetota</taxon>
        <taxon>Actinomycetes</taxon>
        <taxon>Pseudonocardiales</taxon>
        <taxon>Pseudonocardiaceae</taxon>
        <taxon>Lentzea</taxon>
    </lineage>
</organism>
<evidence type="ECO:0000313" key="1">
    <source>
        <dbReference type="EMBL" id="TWP48671.1"/>
    </source>
</evidence>
<dbReference type="OrthoDB" id="3698940at2"/>